<dbReference type="Proteomes" id="UP000271087">
    <property type="component" value="Unassembled WGS sequence"/>
</dbReference>
<evidence type="ECO:0000313" key="4">
    <source>
        <dbReference type="WBParaSite" id="nOo.2.0.1.t12171-RA"/>
    </source>
</evidence>
<dbReference type="InterPro" id="IPR015216">
    <property type="entry name" value="SANTA"/>
</dbReference>
<dbReference type="Pfam" id="PF09133">
    <property type="entry name" value="SANTA"/>
    <property type="match status" value="1"/>
</dbReference>
<accession>A0A182EVI1</accession>
<name>A0A182EVI1_ONCOC</name>
<dbReference type="STRING" id="42157.A0A182EVI1"/>
<dbReference type="AlphaFoldDB" id="A0A182EVI1"/>
<sequence length="86" mass="10125">MYSQQKNQQTVIDLKLWIFKFICNDKDEFAVCVEGYRKKDIEERELENWRSTAVKERYNSQTLLTVSGSRYILHGVLDQDSAYGLA</sequence>
<protein>
    <submittedName>
        <fullName evidence="4">SANTA domain-containing protein</fullName>
    </submittedName>
</protein>
<proteinExistence type="predicted"/>
<evidence type="ECO:0000313" key="3">
    <source>
        <dbReference type="Proteomes" id="UP000271087"/>
    </source>
</evidence>
<dbReference type="WBParaSite" id="nOo.2.0.1.t12171-RA">
    <property type="protein sequence ID" value="nOo.2.0.1.t12171-RA"/>
    <property type="gene ID" value="nOo.2.0.1.g12171"/>
</dbReference>
<organism evidence="4">
    <name type="scientific">Onchocerca ochengi</name>
    <name type="common">Filarial nematode worm</name>
    <dbReference type="NCBI Taxonomy" id="42157"/>
    <lineage>
        <taxon>Eukaryota</taxon>
        <taxon>Metazoa</taxon>
        <taxon>Ecdysozoa</taxon>
        <taxon>Nematoda</taxon>
        <taxon>Chromadorea</taxon>
        <taxon>Rhabditida</taxon>
        <taxon>Spirurina</taxon>
        <taxon>Spiruromorpha</taxon>
        <taxon>Filarioidea</taxon>
        <taxon>Onchocercidae</taxon>
        <taxon>Onchocerca</taxon>
    </lineage>
</organism>
<feature type="domain" description="SANTA" evidence="1">
    <location>
        <begin position="12"/>
        <end position="81"/>
    </location>
</feature>
<dbReference type="OrthoDB" id="2195551at2759"/>
<reference evidence="4" key="1">
    <citation type="submission" date="2016-06" db="UniProtKB">
        <authorList>
            <consortium name="WormBaseParasite"/>
        </authorList>
    </citation>
    <scope>IDENTIFICATION</scope>
</reference>
<gene>
    <name evidence="2" type="ORF">NOO_LOCUS12171</name>
</gene>
<evidence type="ECO:0000313" key="2">
    <source>
        <dbReference type="EMBL" id="VDM98231.1"/>
    </source>
</evidence>
<reference evidence="2 3" key="2">
    <citation type="submission" date="2018-08" db="EMBL/GenBank/DDBJ databases">
        <authorList>
            <person name="Laetsch R D."/>
            <person name="Stevens L."/>
            <person name="Kumar S."/>
            <person name="Blaxter L. M."/>
        </authorList>
    </citation>
    <scope>NUCLEOTIDE SEQUENCE [LARGE SCALE GENOMIC DNA]</scope>
</reference>
<keyword evidence="3" id="KW-1185">Reference proteome</keyword>
<evidence type="ECO:0000259" key="1">
    <source>
        <dbReference type="Pfam" id="PF09133"/>
    </source>
</evidence>
<dbReference type="EMBL" id="UYRW01009866">
    <property type="protein sequence ID" value="VDM98231.1"/>
    <property type="molecule type" value="Genomic_DNA"/>
</dbReference>